<dbReference type="Proteomes" id="UP000188597">
    <property type="component" value="Unassembled WGS sequence"/>
</dbReference>
<comment type="catalytic activity">
    <reaction evidence="9">
        <text>adenosine + H2O + H(+) = inosine + NH4(+)</text>
        <dbReference type="Rhea" id="RHEA:24408"/>
        <dbReference type="ChEBI" id="CHEBI:15377"/>
        <dbReference type="ChEBI" id="CHEBI:15378"/>
        <dbReference type="ChEBI" id="CHEBI:16335"/>
        <dbReference type="ChEBI" id="CHEBI:17596"/>
        <dbReference type="ChEBI" id="CHEBI:28938"/>
        <dbReference type="EC" id="3.5.4.4"/>
    </reaction>
    <physiologicalReaction direction="left-to-right" evidence="9">
        <dbReference type="Rhea" id="RHEA:24409"/>
    </physiologicalReaction>
</comment>
<protein>
    <recommendedName>
        <fullName evidence="12">Purine nucleoside phosphorylase</fullName>
    </recommendedName>
</protein>
<dbReference type="GO" id="GO:0017061">
    <property type="term" value="F:S-methyl-5-thioadenosine phosphorylase activity"/>
    <property type="evidence" value="ECO:0007669"/>
    <property type="project" value="UniProtKB-EC"/>
</dbReference>
<reference evidence="13 14" key="1">
    <citation type="submission" date="2016-11" db="EMBL/GenBank/DDBJ databases">
        <authorList>
            <person name="Jaros S."/>
            <person name="Januszkiewicz K."/>
            <person name="Wedrychowicz H."/>
        </authorList>
    </citation>
    <scope>NUCLEOTIDE SEQUENCE [LARGE SCALE GENOMIC DNA]</scope>
    <source>
        <strain evidence="13 14">Con a/3</strain>
    </source>
</reference>
<organism evidence="13 14">
    <name type="scientific">Fictibacillus arsenicus</name>
    <dbReference type="NCBI Taxonomy" id="255247"/>
    <lineage>
        <taxon>Bacteria</taxon>
        <taxon>Bacillati</taxon>
        <taxon>Bacillota</taxon>
        <taxon>Bacilli</taxon>
        <taxon>Bacillales</taxon>
        <taxon>Fictibacillaceae</taxon>
        <taxon>Fictibacillus</taxon>
    </lineage>
</organism>
<keyword evidence="5" id="KW-0808">Transferase</keyword>
<comment type="catalytic activity">
    <reaction evidence="1">
        <text>inosine + phosphate = alpha-D-ribose 1-phosphate + hypoxanthine</text>
        <dbReference type="Rhea" id="RHEA:27646"/>
        <dbReference type="ChEBI" id="CHEBI:17368"/>
        <dbReference type="ChEBI" id="CHEBI:17596"/>
        <dbReference type="ChEBI" id="CHEBI:43474"/>
        <dbReference type="ChEBI" id="CHEBI:57720"/>
        <dbReference type="EC" id="2.4.2.1"/>
    </reaction>
    <physiologicalReaction direction="left-to-right" evidence="1">
        <dbReference type="Rhea" id="RHEA:27647"/>
    </physiologicalReaction>
</comment>
<comment type="cofactor">
    <cofactor evidence="2">
        <name>Zn(2+)</name>
        <dbReference type="ChEBI" id="CHEBI:29105"/>
    </cofactor>
</comment>
<evidence type="ECO:0000256" key="9">
    <source>
        <dbReference type="ARBA" id="ARBA00047989"/>
    </source>
</evidence>
<dbReference type="PANTHER" id="PTHR30616">
    <property type="entry name" value="UNCHARACTERIZED PROTEIN YFIH"/>
    <property type="match status" value="1"/>
</dbReference>
<dbReference type="RefSeq" id="WP_077361432.1">
    <property type="nucleotide sequence ID" value="NZ_MQMF01000002.1"/>
</dbReference>
<dbReference type="GO" id="GO:0005507">
    <property type="term" value="F:copper ion binding"/>
    <property type="evidence" value="ECO:0007669"/>
    <property type="project" value="TreeGrafter"/>
</dbReference>
<evidence type="ECO:0000313" key="13">
    <source>
        <dbReference type="EMBL" id="OOE12012.1"/>
    </source>
</evidence>
<evidence type="ECO:0000313" key="14">
    <source>
        <dbReference type="Proteomes" id="UP000188597"/>
    </source>
</evidence>
<comment type="function">
    <text evidence="3">Purine nucleoside enzyme that catalyzes the phosphorolysis of adenosine and inosine nucleosides, yielding D-ribose 1-phosphate and the respective free bases, adenine and hypoxanthine. Also catalyzes the phosphorolysis of S-methyl-5'-thioadenosine into adenine and S-methyl-5-thio-alpha-D-ribose 1-phosphate. Also has adenosine deaminase activity.</text>
</comment>
<dbReference type="PANTHER" id="PTHR30616:SF2">
    <property type="entry name" value="PURINE NUCLEOSIDE PHOSPHORYLASE LACC1"/>
    <property type="match status" value="1"/>
</dbReference>
<dbReference type="EMBL" id="MQMF01000002">
    <property type="protein sequence ID" value="OOE12012.1"/>
    <property type="molecule type" value="Genomic_DNA"/>
</dbReference>
<sequence length="274" mass="31028">MKTFKQTGKHLVIEEWQKENSFITAGFTMRDGGYSPMPFNSLNMGFHVNDDPRYVQDNRKAFADEINFPVQYWVGSKQVHGTHIEKVTEEDRGKGSMDFETAISDADGLYTKDENVLLTSLYADCVPLYFYSPKNNLVGLAHAGWRGTVGKIGPKMVELWCEKENADIHDIRAAIGPAIGECCYEVDEKVIREVKEALKKDEDPDVFTANNNERYQLNLQKLNEILLLQAGVLPENIIVSQQCTSCENSLFFSHRKDNGKTGRMMSFIGRKGVK</sequence>
<evidence type="ECO:0000256" key="6">
    <source>
        <dbReference type="ARBA" id="ARBA00022723"/>
    </source>
</evidence>
<evidence type="ECO:0000256" key="7">
    <source>
        <dbReference type="ARBA" id="ARBA00022801"/>
    </source>
</evidence>
<dbReference type="InterPro" id="IPR038371">
    <property type="entry name" value="Cu_polyphenol_OxRdtase_sf"/>
</dbReference>
<evidence type="ECO:0000256" key="4">
    <source>
        <dbReference type="ARBA" id="ARBA00007353"/>
    </source>
</evidence>
<dbReference type="InterPro" id="IPR011324">
    <property type="entry name" value="Cytotoxic_necrot_fac-like_cat"/>
</dbReference>
<accession>A0A1V3G6K0</accession>
<evidence type="ECO:0000256" key="5">
    <source>
        <dbReference type="ARBA" id="ARBA00022679"/>
    </source>
</evidence>
<keyword evidence="6" id="KW-0479">Metal-binding</keyword>
<comment type="catalytic activity">
    <reaction evidence="10">
        <text>adenosine + phosphate = alpha-D-ribose 1-phosphate + adenine</text>
        <dbReference type="Rhea" id="RHEA:27642"/>
        <dbReference type="ChEBI" id="CHEBI:16335"/>
        <dbReference type="ChEBI" id="CHEBI:16708"/>
        <dbReference type="ChEBI" id="CHEBI:43474"/>
        <dbReference type="ChEBI" id="CHEBI:57720"/>
        <dbReference type="EC" id="2.4.2.1"/>
    </reaction>
    <physiologicalReaction direction="left-to-right" evidence="10">
        <dbReference type="Rhea" id="RHEA:27643"/>
    </physiologicalReaction>
</comment>
<name>A0A1V3G6K0_9BACL</name>
<evidence type="ECO:0000256" key="10">
    <source>
        <dbReference type="ARBA" id="ARBA00048968"/>
    </source>
</evidence>
<keyword evidence="8" id="KW-0862">Zinc</keyword>
<keyword evidence="7" id="KW-0378">Hydrolase</keyword>
<dbReference type="Pfam" id="PF02578">
    <property type="entry name" value="Cu-oxidase_4"/>
    <property type="match status" value="1"/>
</dbReference>
<comment type="caution">
    <text evidence="13">The sequence shown here is derived from an EMBL/GenBank/DDBJ whole genome shotgun (WGS) entry which is preliminary data.</text>
</comment>
<dbReference type="SUPFAM" id="SSF64438">
    <property type="entry name" value="CNF1/YfiH-like putative cysteine hydrolases"/>
    <property type="match status" value="1"/>
</dbReference>
<dbReference type="Gene3D" id="3.60.140.10">
    <property type="entry name" value="CNF1/YfiH-like putative cysteine hydrolases"/>
    <property type="match status" value="1"/>
</dbReference>
<evidence type="ECO:0000256" key="3">
    <source>
        <dbReference type="ARBA" id="ARBA00003215"/>
    </source>
</evidence>
<evidence type="ECO:0000256" key="11">
    <source>
        <dbReference type="ARBA" id="ARBA00049893"/>
    </source>
</evidence>
<evidence type="ECO:0000256" key="1">
    <source>
        <dbReference type="ARBA" id="ARBA00000553"/>
    </source>
</evidence>
<dbReference type="AlphaFoldDB" id="A0A1V3G6K0"/>
<evidence type="ECO:0000256" key="12">
    <source>
        <dbReference type="RuleBase" id="RU361274"/>
    </source>
</evidence>
<dbReference type="NCBIfam" id="TIGR00726">
    <property type="entry name" value="peptidoglycan editing factor PgeF"/>
    <property type="match status" value="1"/>
</dbReference>
<comment type="similarity">
    <text evidence="4 12">Belongs to the purine nucleoside phosphorylase YfiH/LACC1 family.</text>
</comment>
<dbReference type="InterPro" id="IPR003730">
    <property type="entry name" value="Cu_polyphenol_OxRdtase"/>
</dbReference>
<evidence type="ECO:0000256" key="8">
    <source>
        <dbReference type="ARBA" id="ARBA00022833"/>
    </source>
</evidence>
<comment type="catalytic activity">
    <reaction evidence="11">
        <text>S-methyl-5'-thioadenosine + phosphate = 5-(methylsulfanyl)-alpha-D-ribose 1-phosphate + adenine</text>
        <dbReference type="Rhea" id="RHEA:11852"/>
        <dbReference type="ChEBI" id="CHEBI:16708"/>
        <dbReference type="ChEBI" id="CHEBI:17509"/>
        <dbReference type="ChEBI" id="CHEBI:43474"/>
        <dbReference type="ChEBI" id="CHEBI:58533"/>
        <dbReference type="EC" id="2.4.2.28"/>
    </reaction>
    <physiologicalReaction direction="left-to-right" evidence="11">
        <dbReference type="Rhea" id="RHEA:11853"/>
    </physiologicalReaction>
</comment>
<dbReference type="GO" id="GO:0016787">
    <property type="term" value="F:hydrolase activity"/>
    <property type="evidence" value="ECO:0007669"/>
    <property type="project" value="UniProtKB-KW"/>
</dbReference>
<dbReference type="OrthoDB" id="4279at2"/>
<dbReference type="CDD" id="cd16833">
    <property type="entry name" value="YfiH"/>
    <property type="match status" value="1"/>
</dbReference>
<evidence type="ECO:0000256" key="2">
    <source>
        <dbReference type="ARBA" id="ARBA00001947"/>
    </source>
</evidence>
<gene>
    <name evidence="13" type="ORF">UN64_07775</name>
</gene>
<proteinExistence type="inferred from homology"/>